<dbReference type="AlphaFoldDB" id="A0A8H5LWG0"/>
<evidence type="ECO:0000256" key="1">
    <source>
        <dbReference type="SAM" id="MobiDB-lite"/>
    </source>
</evidence>
<protein>
    <submittedName>
        <fullName evidence="2">Uncharacterized protein</fullName>
    </submittedName>
</protein>
<name>A0A8H5LWG0_9AGAR</name>
<sequence>MLSEKTVEFGCCAMVVMEENVCIRRRTYGIDKHTLRQMFGSKDFHFEPIPSPNTLCILIQAMIDEDPALTTLSKAMKNMQRDIKAKDAENERLQQDVARLQSEVKNLKKKKCQGSQKSQPRSSTQFQDRNSEKVGSALSFSYSLPLIELGSLKQMHAQPNHEHISAIDPRIHFDAHKRGQGNCNYSSTRSRGGRRGGVPRHSTQRQHPELQLMPQDLENQKKGRAHFERMCQFVKALPAYGNHEFPKELEAVGPRCNTIDELLVYLKQAEKIIGYNVPTHDI</sequence>
<proteinExistence type="predicted"/>
<dbReference type="EMBL" id="JAACJM010000006">
    <property type="protein sequence ID" value="KAF5372082.1"/>
    <property type="molecule type" value="Genomic_DNA"/>
</dbReference>
<evidence type="ECO:0000313" key="2">
    <source>
        <dbReference type="EMBL" id="KAF5372082.1"/>
    </source>
</evidence>
<accession>A0A8H5LWG0</accession>
<comment type="caution">
    <text evidence="2">The sequence shown here is derived from an EMBL/GenBank/DDBJ whole genome shotgun (WGS) entry which is preliminary data.</text>
</comment>
<evidence type="ECO:0000313" key="3">
    <source>
        <dbReference type="Proteomes" id="UP000559256"/>
    </source>
</evidence>
<keyword evidence="3" id="KW-1185">Reference proteome</keyword>
<feature type="region of interest" description="Disordered" evidence="1">
    <location>
        <begin position="180"/>
        <end position="208"/>
    </location>
</feature>
<organism evidence="2 3">
    <name type="scientific">Tetrapyrgos nigripes</name>
    <dbReference type="NCBI Taxonomy" id="182062"/>
    <lineage>
        <taxon>Eukaryota</taxon>
        <taxon>Fungi</taxon>
        <taxon>Dikarya</taxon>
        <taxon>Basidiomycota</taxon>
        <taxon>Agaricomycotina</taxon>
        <taxon>Agaricomycetes</taxon>
        <taxon>Agaricomycetidae</taxon>
        <taxon>Agaricales</taxon>
        <taxon>Marasmiineae</taxon>
        <taxon>Marasmiaceae</taxon>
        <taxon>Tetrapyrgos</taxon>
    </lineage>
</organism>
<feature type="region of interest" description="Disordered" evidence="1">
    <location>
        <begin position="105"/>
        <end position="131"/>
    </location>
</feature>
<reference evidence="2 3" key="1">
    <citation type="journal article" date="2020" name="ISME J.">
        <title>Uncovering the hidden diversity of litter-decomposition mechanisms in mushroom-forming fungi.</title>
        <authorList>
            <person name="Floudas D."/>
            <person name="Bentzer J."/>
            <person name="Ahren D."/>
            <person name="Johansson T."/>
            <person name="Persson P."/>
            <person name="Tunlid A."/>
        </authorList>
    </citation>
    <scope>NUCLEOTIDE SEQUENCE [LARGE SCALE GENOMIC DNA]</scope>
    <source>
        <strain evidence="2 3">CBS 291.85</strain>
    </source>
</reference>
<dbReference type="Proteomes" id="UP000559256">
    <property type="component" value="Unassembled WGS sequence"/>
</dbReference>
<feature type="compositionally biased region" description="Basic residues" evidence="1">
    <location>
        <begin position="191"/>
        <end position="204"/>
    </location>
</feature>
<gene>
    <name evidence="2" type="ORF">D9758_004949</name>
</gene>